<dbReference type="AlphaFoldDB" id="A0A9W7W220"/>
<reference evidence="1 2" key="1">
    <citation type="journal article" date="2018" name="IMA Fungus">
        <title>IMA Genome-F 10: Nine draft genome sequences of Claviceps purpurea s.lat., including C. arundinis, C. humidiphila, and C. cf. spartinae, pseudomolecules for the pitch canker pathogen Fusarium circinatum, draft genome of Davidsoniella eucalypti, Grosmannia galeiformis, Quambalaria eucalypti, and Teratosphaeria destructans.</title>
        <authorList>
            <person name="Wingfield B.D."/>
            <person name="Liu M."/>
            <person name="Nguyen H.D."/>
            <person name="Lane F.A."/>
            <person name="Morgan S.W."/>
            <person name="De Vos L."/>
            <person name="Wilken P.M."/>
            <person name="Duong T.A."/>
            <person name="Aylward J."/>
            <person name="Coetzee M.P."/>
            <person name="Dadej K."/>
            <person name="De Beer Z.W."/>
            <person name="Findlay W."/>
            <person name="Havenga M."/>
            <person name="Kolarik M."/>
            <person name="Menzies J.G."/>
            <person name="Naidoo K."/>
            <person name="Pochopski O."/>
            <person name="Shoukouhi P."/>
            <person name="Santana Q.C."/>
            <person name="Seifert K.A."/>
            <person name="Soal N."/>
            <person name="Steenkamp E.T."/>
            <person name="Tatham C.T."/>
            <person name="van der Nest M.A."/>
            <person name="Wingfield M.J."/>
        </authorList>
    </citation>
    <scope>NUCLEOTIDE SEQUENCE [LARGE SCALE GENOMIC DNA]</scope>
    <source>
        <strain evidence="1">CMW44962</strain>
    </source>
</reference>
<accession>A0A9W7W220</accession>
<dbReference type="EMBL" id="RIBY02001901">
    <property type="protein sequence ID" value="KAH9827211.1"/>
    <property type="molecule type" value="Genomic_DNA"/>
</dbReference>
<sequence>MSVLEPYPSRMALVPDMRRCFGPDCAEGRVAVQDLVENGLLGTFTHITSTVRRDPSRTKTLRLLREHNARVLAHLPGTVWYITCVEMDLPAATRAASLAPGPESGMPVKDLRVRGTFDDSGRAIEAARGVAQALVREDQGGRALREIPGQQVAGTTWAAVVRGRGVGASEMRLVTVKEEAGGLVDH</sequence>
<organism evidence="1 2">
    <name type="scientific">Teratosphaeria destructans</name>
    <dbReference type="NCBI Taxonomy" id="418781"/>
    <lineage>
        <taxon>Eukaryota</taxon>
        <taxon>Fungi</taxon>
        <taxon>Dikarya</taxon>
        <taxon>Ascomycota</taxon>
        <taxon>Pezizomycotina</taxon>
        <taxon>Dothideomycetes</taxon>
        <taxon>Dothideomycetidae</taxon>
        <taxon>Mycosphaerellales</taxon>
        <taxon>Teratosphaeriaceae</taxon>
        <taxon>Teratosphaeria</taxon>
    </lineage>
</organism>
<evidence type="ECO:0000313" key="2">
    <source>
        <dbReference type="Proteomes" id="UP001138500"/>
    </source>
</evidence>
<name>A0A9W7W220_9PEZI</name>
<protein>
    <submittedName>
        <fullName evidence="1">Uncharacterized protein</fullName>
    </submittedName>
</protein>
<comment type="caution">
    <text evidence="1">The sequence shown here is derived from an EMBL/GenBank/DDBJ whole genome shotgun (WGS) entry which is preliminary data.</text>
</comment>
<keyword evidence="2" id="KW-1185">Reference proteome</keyword>
<evidence type="ECO:0000313" key="1">
    <source>
        <dbReference type="EMBL" id="KAH9827211.1"/>
    </source>
</evidence>
<dbReference type="Proteomes" id="UP001138500">
    <property type="component" value="Unassembled WGS sequence"/>
</dbReference>
<reference evidence="1 2" key="2">
    <citation type="journal article" date="2021" name="Curr. Genet.">
        <title>Genetic response to nitrogen starvation in the aggressive Eucalyptus foliar pathogen Teratosphaeria destructans.</title>
        <authorList>
            <person name="Havenga M."/>
            <person name="Wingfield B.D."/>
            <person name="Wingfield M.J."/>
            <person name="Dreyer L.L."/>
            <person name="Roets F."/>
            <person name="Aylward J."/>
        </authorList>
    </citation>
    <scope>NUCLEOTIDE SEQUENCE [LARGE SCALE GENOMIC DNA]</scope>
    <source>
        <strain evidence="1">CMW44962</strain>
    </source>
</reference>
<proteinExistence type="predicted"/>
<gene>
    <name evidence="1" type="ORF">Tdes44962_MAKER03021</name>
</gene>